<comment type="caution">
    <text evidence="1">The sequence shown here is derived from an EMBL/GenBank/DDBJ whole genome shotgun (WGS) entry which is preliminary data.</text>
</comment>
<dbReference type="InterPro" id="IPR036280">
    <property type="entry name" value="Multihaem_cyt_sf"/>
</dbReference>
<dbReference type="SUPFAM" id="SSF48695">
    <property type="entry name" value="Multiheme cytochromes"/>
    <property type="match status" value="1"/>
</dbReference>
<dbReference type="AlphaFoldDB" id="A0A2M7T5R4"/>
<proteinExistence type="predicted"/>
<dbReference type="Proteomes" id="UP000230956">
    <property type="component" value="Unassembled WGS sequence"/>
</dbReference>
<gene>
    <name evidence="1" type="ORF">COY37_10130</name>
</gene>
<name>A0A2M7T5R4_9ACTN</name>
<sequence length="144" mass="15965">MTFNPEDNNDFGPHCRNCHKGSSACGTCHQETVVGITATTIAYTTSTADAADDSQKLSTYYVFNTSTGQQNMYENSWTAAGVTYAFYKKSRDVDWPSDWRTTTTIVDSATINSFCSDDGFSWPHRTLGWMMLKDDLFGLGFDGS</sequence>
<accession>A0A2M7T5R4</accession>
<evidence type="ECO:0000313" key="1">
    <source>
        <dbReference type="EMBL" id="PIZ35577.1"/>
    </source>
</evidence>
<dbReference type="RefSeq" id="WP_286678240.1">
    <property type="nucleotide sequence ID" value="NZ_MNXI01000069.1"/>
</dbReference>
<evidence type="ECO:0000313" key="2">
    <source>
        <dbReference type="Proteomes" id="UP000230956"/>
    </source>
</evidence>
<protein>
    <submittedName>
        <fullName evidence="1">Uncharacterized protein</fullName>
    </submittedName>
</protein>
<dbReference type="EMBL" id="PFNG01000234">
    <property type="protein sequence ID" value="PIZ35577.1"/>
    <property type="molecule type" value="Genomic_DNA"/>
</dbReference>
<reference evidence="2" key="1">
    <citation type="submission" date="2017-09" db="EMBL/GenBank/DDBJ databases">
        <title>Depth-based differentiation of microbial function through sediment-hosted aquifers and enrichment of novel symbionts in the deep terrestrial subsurface.</title>
        <authorList>
            <person name="Probst A.J."/>
            <person name="Ladd B."/>
            <person name="Jarett J.K."/>
            <person name="Geller-Mcgrath D.E."/>
            <person name="Sieber C.M.K."/>
            <person name="Emerson J.B."/>
            <person name="Anantharaman K."/>
            <person name="Thomas B.C."/>
            <person name="Malmstrom R."/>
            <person name="Stieglmeier M."/>
            <person name="Klingl A."/>
            <person name="Woyke T."/>
            <person name="Ryan C.M."/>
            <person name="Banfield J.F."/>
        </authorList>
    </citation>
    <scope>NUCLEOTIDE SEQUENCE [LARGE SCALE GENOMIC DNA]</scope>
</reference>
<organism evidence="1 2">
    <name type="scientific">Candidatus Aquicultor secundus</name>
    <dbReference type="NCBI Taxonomy" id="1973895"/>
    <lineage>
        <taxon>Bacteria</taxon>
        <taxon>Bacillati</taxon>
        <taxon>Actinomycetota</taxon>
        <taxon>Candidatus Aquicultoria</taxon>
        <taxon>Candidatus Aquicultorales</taxon>
        <taxon>Candidatus Aquicultoraceae</taxon>
        <taxon>Candidatus Aquicultor</taxon>
    </lineage>
</organism>